<feature type="region of interest" description="Disordered" evidence="1">
    <location>
        <begin position="160"/>
        <end position="179"/>
    </location>
</feature>
<dbReference type="AlphaFoldDB" id="A0A7W0HKW4"/>
<proteinExistence type="predicted"/>
<organism evidence="2 3">
    <name type="scientific">Desulfosalsimonas propionicica</name>
    <dbReference type="NCBI Taxonomy" id="332175"/>
    <lineage>
        <taxon>Bacteria</taxon>
        <taxon>Pseudomonadati</taxon>
        <taxon>Thermodesulfobacteriota</taxon>
        <taxon>Desulfobacteria</taxon>
        <taxon>Desulfobacterales</taxon>
        <taxon>Desulfosalsimonadaceae</taxon>
        <taxon>Desulfosalsimonas</taxon>
    </lineage>
</organism>
<reference evidence="2 3" key="1">
    <citation type="submission" date="2020-07" db="EMBL/GenBank/DDBJ databases">
        <title>Genomic Encyclopedia of Type Strains, Phase IV (KMG-IV): sequencing the most valuable type-strain genomes for metagenomic binning, comparative biology and taxonomic classification.</title>
        <authorList>
            <person name="Goeker M."/>
        </authorList>
    </citation>
    <scope>NUCLEOTIDE SEQUENCE [LARGE SCALE GENOMIC DNA]</scope>
    <source>
        <strain evidence="2 3">DSM 17721</strain>
    </source>
</reference>
<accession>A0A7W0HKW4</accession>
<keyword evidence="3" id="KW-1185">Reference proteome</keyword>
<dbReference type="EMBL" id="JACDUS010000004">
    <property type="protein sequence ID" value="MBA2881672.1"/>
    <property type="molecule type" value="Genomic_DNA"/>
</dbReference>
<evidence type="ECO:0000313" key="3">
    <source>
        <dbReference type="Proteomes" id="UP000525298"/>
    </source>
</evidence>
<protein>
    <submittedName>
        <fullName evidence="2">Uncharacterized protein</fullName>
    </submittedName>
</protein>
<sequence length="201" mass="22432">MRKPAQAGYADAVIVTFPAMKAAAWRKKALRPGPVFFLLSLFADSSNAFARNLQTRPVGLRQFEIFRLRHWLNLFAKILNVVSKTSPALRASLETIPKFDKPVKHVGNTLPGWLTLDRHLNSKELLVKNNCLRLFPESWPCGGAGVVCLTALARFRPIAESTPQANKPHTTRHVRKPSQADYALVVPMPSLSRLPAVFDKN</sequence>
<dbReference type="Proteomes" id="UP000525298">
    <property type="component" value="Unassembled WGS sequence"/>
</dbReference>
<comment type="caution">
    <text evidence="2">The sequence shown here is derived from an EMBL/GenBank/DDBJ whole genome shotgun (WGS) entry which is preliminary data.</text>
</comment>
<name>A0A7W0HKW4_9BACT</name>
<evidence type="ECO:0000256" key="1">
    <source>
        <dbReference type="SAM" id="MobiDB-lite"/>
    </source>
</evidence>
<gene>
    <name evidence="2" type="ORF">HNR65_001999</name>
</gene>
<dbReference type="RefSeq" id="WP_181551307.1">
    <property type="nucleotide sequence ID" value="NZ_JACDUS010000004.1"/>
</dbReference>
<evidence type="ECO:0000313" key="2">
    <source>
        <dbReference type="EMBL" id="MBA2881672.1"/>
    </source>
</evidence>